<dbReference type="AlphaFoldDB" id="A0A644WF99"/>
<evidence type="ECO:0000313" key="1">
    <source>
        <dbReference type="EMBL" id="MPM00984.1"/>
    </source>
</evidence>
<reference evidence="1" key="1">
    <citation type="submission" date="2019-08" db="EMBL/GenBank/DDBJ databases">
        <authorList>
            <person name="Kucharzyk K."/>
            <person name="Murdoch R.W."/>
            <person name="Higgins S."/>
            <person name="Loffler F."/>
        </authorList>
    </citation>
    <scope>NUCLEOTIDE SEQUENCE</scope>
</reference>
<accession>A0A644WF99</accession>
<comment type="caution">
    <text evidence="1">The sequence shown here is derived from an EMBL/GenBank/DDBJ whole genome shotgun (WGS) entry which is preliminary data.</text>
</comment>
<protein>
    <submittedName>
        <fullName evidence="1">Uncharacterized protein</fullName>
    </submittedName>
</protein>
<organism evidence="1">
    <name type="scientific">bioreactor metagenome</name>
    <dbReference type="NCBI Taxonomy" id="1076179"/>
    <lineage>
        <taxon>unclassified sequences</taxon>
        <taxon>metagenomes</taxon>
        <taxon>ecological metagenomes</taxon>
    </lineage>
</organism>
<sequence>MVGQVENIKAAGYGKVGYHRRNQLSKRCSEHCTEQHDREESCGNSEEIRQGPAIAIIQPHCLTADRIGTRGECGYQGKGQGGKHVDLHTIGLYQ</sequence>
<gene>
    <name evidence="1" type="ORF">SDC9_47221</name>
</gene>
<dbReference type="EMBL" id="VSSQ01000766">
    <property type="protein sequence ID" value="MPM00984.1"/>
    <property type="molecule type" value="Genomic_DNA"/>
</dbReference>
<name>A0A644WF99_9ZZZZ</name>
<proteinExistence type="predicted"/>